<name>A0A288Q6C6_9LACO</name>
<evidence type="ECO:0000256" key="2">
    <source>
        <dbReference type="SAM" id="Phobius"/>
    </source>
</evidence>
<dbReference type="AlphaFoldDB" id="A0A288Q6C6"/>
<dbReference type="RefSeq" id="WP_070229851.1">
    <property type="nucleotide sequence ID" value="NZ_BJYO01000002.1"/>
</dbReference>
<dbReference type="EMBL" id="QRAS01000001">
    <property type="protein sequence ID" value="RDL11779.1"/>
    <property type="molecule type" value="Genomic_DNA"/>
</dbReference>
<reference evidence="3 4" key="1">
    <citation type="submission" date="2018-07" db="EMBL/GenBank/DDBJ databases">
        <title>Genomic Encyclopedia of Type Strains, Phase III (KMG-III): the genomes of soil and plant-associated and newly described type strains.</title>
        <authorList>
            <person name="Whitman W."/>
        </authorList>
    </citation>
    <scope>NUCLEOTIDE SEQUENCE [LARGE SCALE GENOMIC DNA]</scope>
    <source>
        <strain evidence="3 4">CECT 7031</strain>
    </source>
</reference>
<feature type="transmembrane region" description="Helical" evidence="2">
    <location>
        <begin position="6"/>
        <end position="29"/>
    </location>
</feature>
<evidence type="ECO:0000313" key="3">
    <source>
        <dbReference type="EMBL" id="RDL11779.1"/>
    </source>
</evidence>
<proteinExistence type="predicted"/>
<keyword evidence="2" id="KW-0812">Transmembrane</keyword>
<keyword evidence="4" id="KW-1185">Reference proteome</keyword>
<dbReference type="GeneID" id="94545773"/>
<protein>
    <submittedName>
        <fullName evidence="3">Uncharacterized protein</fullName>
    </submittedName>
</protein>
<sequence>MKKYLIYSLSLVGIMVVVIFGALIFLWALPNNVIQKPNQEMFNRSTQLFKHRASSSSSSVASSSSSAVSAGDKVIKSLTGKTLDEANTYANKKGVQVIIMSTVKGTAITKAVLNSAGLLLYMN</sequence>
<feature type="region of interest" description="Disordered" evidence="1">
    <location>
        <begin position="52"/>
        <end position="71"/>
    </location>
</feature>
<accession>A0A288Q6C6</accession>
<dbReference type="KEGG" id="wso:WSWS_00568"/>
<evidence type="ECO:0000313" key="4">
    <source>
        <dbReference type="Proteomes" id="UP000254912"/>
    </source>
</evidence>
<gene>
    <name evidence="3" type="ORF">DFP99_0197</name>
</gene>
<evidence type="ECO:0000256" key="1">
    <source>
        <dbReference type="SAM" id="MobiDB-lite"/>
    </source>
</evidence>
<organism evidence="3 4">
    <name type="scientific">Weissella soli</name>
    <dbReference type="NCBI Taxonomy" id="155866"/>
    <lineage>
        <taxon>Bacteria</taxon>
        <taxon>Bacillati</taxon>
        <taxon>Bacillota</taxon>
        <taxon>Bacilli</taxon>
        <taxon>Lactobacillales</taxon>
        <taxon>Lactobacillaceae</taxon>
        <taxon>Weissella</taxon>
    </lineage>
</organism>
<dbReference type="Proteomes" id="UP000254912">
    <property type="component" value="Unassembled WGS sequence"/>
</dbReference>
<keyword evidence="2" id="KW-0472">Membrane</keyword>
<feature type="compositionally biased region" description="Low complexity" evidence="1">
    <location>
        <begin position="54"/>
        <end position="70"/>
    </location>
</feature>
<keyword evidence="2" id="KW-1133">Transmembrane helix</keyword>
<comment type="caution">
    <text evidence="3">The sequence shown here is derived from an EMBL/GenBank/DDBJ whole genome shotgun (WGS) entry which is preliminary data.</text>
</comment>